<dbReference type="Pfam" id="PF12804">
    <property type="entry name" value="NTP_transf_3"/>
    <property type="match status" value="1"/>
</dbReference>
<accession>A0A6M4MCP7</accession>
<evidence type="ECO:0000256" key="2">
    <source>
        <dbReference type="ARBA" id="ARBA00022842"/>
    </source>
</evidence>
<dbReference type="Proteomes" id="UP000219285">
    <property type="component" value="Chromosome"/>
</dbReference>
<dbReference type="PANTHER" id="PTHR19136">
    <property type="entry name" value="MOLYBDENUM COFACTOR GUANYLYLTRANSFERASE"/>
    <property type="match status" value="1"/>
</dbReference>
<dbReference type="SUPFAM" id="SSF53448">
    <property type="entry name" value="Nucleotide-diphospho-sugar transferases"/>
    <property type="match status" value="1"/>
</dbReference>
<reference evidence="4 5" key="2">
    <citation type="submission" date="2020-04" db="EMBL/GenBank/DDBJ databases">
        <title>Complete genome sequence of Alteromonas pelagimontana 5.12T.</title>
        <authorList>
            <person name="Sinha R.K."/>
            <person name="Krishnan K.P."/>
            <person name="Kurian J.P."/>
        </authorList>
    </citation>
    <scope>NUCLEOTIDE SEQUENCE [LARGE SCALE GENOMIC DNA]</scope>
    <source>
        <strain evidence="4 5">5.12</strain>
    </source>
</reference>
<gene>
    <name evidence="4" type="ORF">CA267_005865</name>
</gene>
<dbReference type="PANTHER" id="PTHR19136:SF81">
    <property type="entry name" value="MOLYBDENUM COFACTOR GUANYLYLTRANSFERASE"/>
    <property type="match status" value="1"/>
</dbReference>
<proteinExistence type="predicted"/>
<evidence type="ECO:0000256" key="1">
    <source>
        <dbReference type="ARBA" id="ARBA00022679"/>
    </source>
</evidence>
<keyword evidence="5" id="KW-1185">Reference proteome</keyword>
<sequence>MTKRTTGIVLCGGLSQRMGKDKGGLILNGKTLLENAVSCLINSGVSNVYTVGANAADIEDKHSHRGPGVATLDAMQSVLLQSTEYLMVIPVDMPLLTSHLLKQLLNLALHYESGCYIRGNMMPLVLKMEPAFVTVAKAHFAHNDSLSLRELIALNQAAALPAEQWRSEQLLNINHPEDWQRMLA</sequence>
<dbReference type="InterPro" id="IPR029044">
    <property type="entry name" value="Nucleotide-diphossugar_trans"/>
</dbReference>
<dbReference type="InterPro" id="IPR025877">
    <property type="entry name" value="MobA-like_NTP_Trfase"/>
</dbReference>
<feature type="domain" description="MobA-like NTP transferase" evidence="3">
    <location>
        <begin position="7"/>
        <end position="116"/>
    </location>
</feature>
<dbReference type="EMBL" id="CP052766">
    <property type="protein sequence ID" value="QJR80335.1"/>
    <property type="molecule type" value="Genomic_DNA"/>
</dbReference>
<evidence type="ECO:0000313" key="5">
    <source>
        <dbReference type="Proteomes" id="UP000219285"/>
    </source>
</evidence>
<dbReference type="OrthoDB" id="9788394at2"/>
<keyword evidence="2" id="KW-0460">Magnesium</keyword>
<reference evidence="5" key="1">
    <citation type="submission" date="2014-12" db="EMBL/GenBank/DDBJ databases">
        <title>Complete genome sequence of a multi-drug resistant Klebsiella pneumoniae.</title>
        <authorList>
            <person name="Hua X."/>
            <person name="Chen Q."/>
            <person name="Li X."/>
            <person name="Feng Y."/>
            <person name="Ruan Z."/>
            <person name="Yu Y."/>
        </authorList>
    </citation>
    <scope>NUCLEOTIDE SEQUENCE [LARGE SCALE GENOMIC DNA]</scope>
    <source>
        <strain evidence="5">5.12</strain>
    </source>
</reference>
<dbReference type="AlphaFoldDB" id="A0A6M4MCP7"/>
<dbReference type="GO" id="GO:0016779">
    <property type="term" value="F:nucleotidyltransferase activity"/>
    <property type="evidence" value="ECO:0007669"/>
    <property type="project" value="UniProtKB-ARBA"/>
</dbReference>
<dbReference type="Gene3D" id="3.90.550.10">
    <property type="entry name" value="Spore Coat Polysaccharide Biosynthesis Protein SpsA, Chain A"/>
    <property type="match status" value="1"/>
</dbReference>
<organism evidence="4 5">
    <name type="scientific">Alteromonas pelagimontana</name>
    <dbReference type="NCBI Taxonomy" id="1858656"/>
    <lineage>
        <taxon>Bacteria</taxon>
        <taxon>Pseudomonadati</taxon>
        <taxon>Pseudomonadota</taxon>
        <taxon>Gammaproteobacteria</taxon>
        <taxon>Alteromonadales</taxon>
        <taxon>Alteromonadaceae</taxon>
        <taxon>Alteromonas/Salinimonas group</taxon>
        <taxon>Alteromonas</taxon>
    </lineage>
</organism>
<keyword evidence="1 4" id="KW-0808">Transferase</keyword>
<dbReference type="RefSeq" id="WP_075608356.1">
    <property type="nucleotide sequence ID" value="NZ_CP052766.1"/>
</dbReference>
<protein>
    <submittedName>
        <fullName evidence="4">NTP transferase domain-containing protein</fullName>
    </submittedName>
</protein>
<name>A0A6M4MCP7_9ALTE</name>
<evidence type="ECO:0000259" key="3">
    <source>
        <dbReference type="Pfam" id="PF12804"/>
    </source>
</evidence>
<dbReference type="KEGG" id="apel:CA267_005865"/>
<evidence type="ECO:0000313" key="4">
    <source>
        <dbReference type="EMBL" id="QJR80335.1"/>
    </source>
</evidence>